<dbReference type="SUPFAM" id="SSF52172">
    <property type="entry name" value="CheY-like"/>
    <property type="match status" value="1"/>
</dbReference>
<keyword evidence="9" id="KW-1185">Reference proteome</keyword>
<evidence type="ECO:0000256" key="3">
    <source>
        <dbReference type="ARBA" id="ARBA00023015"/>
    </source>
</evidence>
<sequence>MTEDASKPFILVVEDDEHISQILKFMLERQGYRVQLAADGMAARDAVEQAAELPALVLLDVMLPYLDGFEVIGIIRALPAWKQVPVVMLTAKTTERDIVRALDAGANDYVVKPFQPAELLARVRRYLRQP</sequence>
<dbReference type="GO" id="GO:0000156">
    <property type="term" value="F:phosphorelay response regulator activity"/>
    <property type="evidence" value="ECO:0007669"/>
    <property type="project" value="TreeGrafter"/>
</dbReference>
<dbReference type="PROSITE" id="PS50110">
    <property type="entry name" value="RESPONSE_REGULATORY"/>
    <property type="match status" value="1"/>
</dbReference>
<keyword evidence="2" id="KW-0902">Two-component regulatory system</keyword>
<proteinExistence type="predicted"/>
<dbReference type="GO" id="GO:0006355">
    <property type="term" value="P:regulation of DNA-templated transcription"/>
    <property type="evidence" value="ECO:0007669"/>
    <property type="project" value="TreeGrafter"/>
</dbReference>
<evidence type="ECO:0000256" key="1">
    <source>
        <dbReference type="ARBA" id="ARBA00022553"/>
    </source>
</evidence>
<dbReference type="Pfam" id="PF00072">
    <property type="entry name" value="Response_reg"/>
    <property type="match status" value="1"/>
</dbReference>
<dbReference type="PANTHER" id="PTHR48111:SF1">
    <property type="entry name" value="TWO-COMPONENT RESPONSE REGULATOR ORR33"/>
    <property type="match status" value="1"/>
</dbReference>
<comment type="caution">
    <text evidence="8">The sequence shown here is derived from an EMBL/GenBank/DDBJ whole genome shotgun (WGS) entry which is preliminary data.</text>
</comment>
<dbReference type="OrthoDB" id="9800897at2"/>
<keyword evidence="3" id="KW-0805">Transcription regulation</keyword>
<protein>
    <submittedName>
        <fullName evidence="8">Response regulator</fullName>
    </submittedName>
</protein>
<dbReference type="PANTHER" id="PTHR48111">
    <property type="entry name" value="REGULATOR OF RPOS"/>
    <property type="match status" value="1"/>
</dbReference>
<dbReference type="RefSeq" id="WP_155441758.1">
    <property type="nucleotide sequence ID" value="NZ_WNLA01000024.1"/>
</dbReference>
<dbReference type="InterPro" id="IPR001789">
    <property type="entry name" value="Sig_transdc_resp-reg_receiver"/>
</dbReference>
<keyword evidence="1 6" id="KW-0597">Phosphoprotein</keyword>
<keyword evidence="5" id="KW-0804">Transcription</keyword>
<evidence type="ECO:0000313" key="8">
    <source>
        <dbReference type="EMBL" id="MTW05407.1"/>
    </source>
</evidence>
<evidence type="ECO:0000256" key="4">
    <source>
        <dbReference type="ARBA" id="ARBA00023125"/>
    </source>
</evidence>
<dbReference type="InterPro" id="IPR011006">
    <property type="entry name" value="CheY-like_superfamily"/>
</dbReference>
<feature type="domain" description="Response regulatory" evidence="7">
    <location>
        <begin position="9"/>
        <end position="127"/>
    </location>
</feature>
<dbReference type="EMBL" id="WNLA01000024">
    <property type="protein sequence ID" value="MTW05407.1"/>
    <property type="molecule type" value="Genomic_DNA"/>
</dbReference>
<evidence type="ECO:0000259" key="7">
    <source>
        <dbReference type="PROSITE" id="PS50110"/>
    </source>
</evidence>
<organism evidence="8 9">
    <name type="scientific">Pseudoduganella ginsengisoli</name>
    <dbReference type="NCBI Taxonomy" id="1462440"/>
    <lineage>
        <taxon>Bacteria</taxon>
        <taxon>Pseudomonadati</taxon>
        <taxon>Pseudomonadota</taxon>
        <taxon>Betaproteobacteria</taxon>
        <taxon>Burkholderiales</taxon>
        <taxon>Oxalobacteraceae</taxon>
        <taxon>Telluria group</taxon>
        <taxon>Pseudoduganella</taxon>
    </lineage>
</organism>
<dbReference type="AlphaFoldDB" id="A0A6L6Q6K4"/>
<gene>
    <name evidence="8" type="ORF">GM668_25320</name>
</gene>
<accession>A0A6L6Q6K4</accession>
<dbReference type="SMART" id="SM00448">
    <property type="entry name" value="REC"/>
    <property type="match status" value="1"/>
</dbReference>
<dbReference type="GO" id="GO:0005829">
    <property type="term" value="C:cytosol"/>
    <property type="evidence" value="ECO:0007669"/>
    <property type="project" value="TreeGrafter"/>
</dbReference>
<dbReference type="GO" id="GO:0000976">
    <property type="term" value="F:transcription cis-regulatory region binding"/>
    <property type="evidence" value="ECO:0007669"/>
    <property type="project" value="TreeGrafter"/>
</dbReference>
<evidence type="ECO:0000256" key="2">
    <source>
        <dbReference type="ARBA" id="ARBA00023012"/>
    </source>
</evidence>
<evidence type="ECO:0000313" key="9">
    <source>
        <dbReference type="Proteomes" id="UP000484015"/>
    </source>
</evidence>
<evidence type="ECO:0000256" key="6">
    <source>
        <dbReference type="PROSITE-ProRule" id="PRU00169"/>
    </source>
</evidence>
<evidence type="ECO:0000256" key="5">
    <source>
        <dbReference type="ARBA" id="ARBA00023163"/>
    </source>
</evidence>
<keyword evidence="4" id="KW-0238">DNA-binding</keyword>
<dbReference type="GO" id="GO:0032993">
    <property type="term" value="C:protein-DNA complex"/>
    <property type="evidence" value="ECO:0007669"/>
    <property type="project" value="TreeGrafter"/>
</dbReference>
<dbReference type="Gene3D" id="3.40.50.2300">
    <property type="match status" value="1"/>
</dbReference>
<dbReference type="InterPro" id="IPR039420">
    <property type="entry name" value="WalR-like"/>
</dbReference>
<feature type="modified residue" description="4-aspartylphosphate" evidence="6">
    <location>
        <position position="60"/>
    </location>
</feature>
<reference evidence="8 9" key="1">
    <citation type="submission" date="2019-11" db="EMBL/GenBank/DDBJ databases">
        <title>Type strains purchased from KCTC, JCM and DSMZ.</title>
        <authorList>
            <person name="Lu H."/>
        </authorList>
    </citation>
    <scope>NUCLEOTIDE SEQUENCE [LARGE SCALE GENOMIC DNA]</scope>
    <source>
        <strain evidence="8 9">KCTC 42409</strain>
    </source>
</reference>
<name>A0A6L6Q6K4_9BURK</name>
<dbReference type="Proteomes" id="UP000484015">
    <property type="component" value="Unassembled WGS sequence"/>
</dbReference>